<dbReference type="AlphaFoldDB" id="A0A2S7YP84"/>
<accession>A0A2S7YP84</accession>
<sequence length="428" mass="47570">MAGSSNTGTTALPVHRRIIFKIVQALMHAINRNQAEVAACLAALPDSVPLIYSVLPSAEPGSLPTPALEAVHTTDESSSDEPPSPENSPAKSKKPDNAYERAVAIANRLPLELGSADVLSELQHDLQRERARAHHNAQQRQRANPEPMLQSAEEAGTHFENLEDHYRNLQSSSPLKTAAERYFYVVVAQCYNAAKHNKAKHTYSVAEEFARKYLPATVKEGLSGERLQAKWKALMHQQSFWEQLATACGGAGVLLLLPAEFQKEHARRLKIEDRATLFTSIAARHPNLKYDITVLTDLLTYYYYNKVLPEWQISLENLPEADIATRRQRGLRELVHFDEDAATPPNTQSLNSLIDPSMLDYEYTEDQPMEFTPFSSGHGQVFTPPSSEAVEEGLGIASGVDESMQEPTCTGMYTGMVMNPDDLQLFNQ</sequence>
<feature type="region of interest" description="Disordered" evidence="1">
    <location>
        <begin position="127"/>
        <end position="150"/>
    </location>
</feature>
<comment type="caution">
    <text evidence="2">The sequence shown here is derived from an EMBL/GenBank/DDBJ whole genome shotgun (WGS) entry which is preliminary data.</text>
</comment>
<evidence type="ECO:0000313" key="2">
    <source>
        <dbReference type="EMBL" id="PQK18000.1"/>
    </source>
</evidence>
<evidence type="ECO:0000256" key="1">
    <source>
        <dbReference type="SAM" id="MobiDB-lite"/>
    </source>
</evidence>
<feature type="region of interest" description="Disordered" evidence="1">
    <location>
        <begin position="63"/>
        <end position="97"/>
    </location>
</feature>
<gene>
    <name evidence="2" type="ORF">BB8028_0009g01940</name>
</gene>
<dbReference type="EMBL" id="JRHA01000009">
    <property type="protein sequence ID" value="PQK18000.1"/>
    <property type="molecule type" value="Genomic_DNA"/>
</dbReference>
<evidence type="ECO:0000313" key="3">
    <source>
        <dbReference type="Proteomes" id="UP000237441"/>
    </source>
</evidence>
<dbReference type="Proteomes" id="UP000237441">
    <property type="component" value="Unassembled WGS sequence"/>
</dbReference>
<dbReference type="OrthoDB" id="4870302at2759"/>
<name>A0A2S7YP84_BEABA</name>
<proteinExistence type="predicted"/>
<reference evidence="2 3" key="1">
    <citation type="submission" date="2016-07" db="EMBL/GenBank/DDBJ databases">
        <title>Comparative genomics of the entomopathogenic fungus Beauveria bassiana.</title>
        <authorList>
            <person name="Valero Jimenez C.A."/>
            <person name="Zwaan B.J."/>
            <person name="Van Kan J.A."/>
            <person name="Takken W."/>
            <person name="Debets A.J."/>
            <person name="Schoustra S.E."/>
            <person name="Koenraadt C.J."/>
        </authorList>
    </citation>
    <scope>NUCLEOTIDE SEQUENCE [LARGE SCALE GENOMIC DNA]</scope>
    <source>
        <strain evidence="2 3">ARSEF 8028</strain>
    </source>
</reference>
<protein>
    <submittedName>
        <fullName evidence="2">Uncharacterized protein</fullName>
    </submittedName>
</protein>
<organism evidence="2 3">
    <name type="scientific">Beauveria bassiana</name>
    <name type="common">White muscardine disease fungus</name>
    <name type="synonym">Tritirachium shiotae</name>
    <dbReference type="NCBI Taxonomy" id="176275"/>
    <lineage>
        <taxon>Eukaryota</taxon>
        <taxon>Fungi</taxon>
        <taxon>Dikarya</taxon>
        <taxon>Ascomycota</taxon>
        <taxon>Pezizomycotina</taxon>
        <taxon>Sordariomycetes</taxon>
        <taxon>Hypocreomycetidae</taxon>
        <taxon>Hypocreales</taxon>
        <taxon>Cordycipitaceae</taxon>
        <taxon>Beauveria</taxon>
    </lineage>
</organism>